<dbReference type="VEuPathDB" id="VectorBase:ISCW008363"/>
<reference evidence="3" key="2">
    <citation type="submission" date="2020-05" db="UniProtKB">
        <authorList>
            <consortium name="EnsemblMetazoa"/>
        </authorList>
    </citation>
    <scope>IDENTIFICATION</scope>
    <source>
        <strain evidence="3">wikel</strain>
    </source>
</reference>
<feature type="region of interest" description="Disordered" evidence="1">
    <location>
        <begin position="1"/>
        <end position="45"/>
    </location>
</feature>
<proteinExistence type="predicted"/>
<keyword evidence="4" id="KW-1185">Reference proteome</keyword>
<sequence length="59" mass="6559">MPRPLPPLDPSRLPGPAKPFFEKTPKRGHLEGTRGTLSFPRPSPQGSRHLALFLIDFPT</sequence>
<dbReference type="EMBL" id="ABJB010088914">
    <property type="status" value="NOT_ANNOTATED_CDS"/>
    <property type="molecule type" value="Genomic_DNA"/>
</dbReference>
<evidence type="ECO:0000313" key="4">
    <source>
        <dbReference type="Proteomes" id="UP000001555"/>
    </source>
</evidence>
<dbReference type="Proteomes" id="UP000001555">
    <property type="component" value="Unassembled WGS sequence"/>
</dbReference>
<dbReference type="VEuPathDB" id="VectorBase:ISCI008363"/>
<dbReference type="PaxDb" id="6945-B7PTK3"/>
<evidence type="ECO:0000313" key="3">
    <source>
        <dbReference type="EnsemblMetazoa" id="ISCW008363-PA"/>
    </source>
</evidence>
<organism>
    <name type="scientific">Ixodes scapularis</name>
    <name type="common">Black-legged tick</name>
    <name type="synonym">Deer tick</name>
    <dbReference type="NCBI Taxonomy" id="6945"/>
    <lineage>
        <taxon>Eukaryota</taxon>
        <taxon>Metazoa</taxon>
        <taxon>Ecdysozoa</taxon>
        <taxon>Arthropoda</taxon>
        <taxon>Chelicerata</taxon>
        <taxon>Arachnida</taxon>
        <taxon>Acari</taxon>
        <taxon>Parasitiformes</taxon>
        <taxon>Ixodida</taxon>
        <taxon>Ixodoidea</taxon>
        <taxon>Ixodidae</taxon>
        <taxon>Ixodinae</taxon>
        <taxon>Ixodes</taxon>
    </lineage>
</organism>
<dbReference type="EMBL" id="DS786398">
    <property type="protein sequence ID" value="EEC09925.1"/>
    <property type="molecule type" value="Genomic_DNA"/>
</dbReference>
<evidence type="ECO:0000256" key="1">
    <source>
        <dbReference type="SAM" id="MobiDB-lite"/>
    </source>
</evidence>
<gene>
    <name evidence="2" type="ORF">IscW_ISCW008363</name>
</gene>
<dbReference type="HOGENOM" id="CLU_2963338_0_0_1"/>
<dbReference type="InParanoid" id="B7PTK3"/>
<accession>B7PTK3</accession>
<protein>
    <submittedName>
        <fullName evidence="2 3">Uncharacterized protein</fullName>
    </submittedName>
</protein>
<reference evidence="2 4" key="1">
    <citation type="submission" date="2008-03" db="EMBL/GenBank/DDBJ databases">
        <title>Annotation of Ixodes scapularis.</title>
        <authorList>
            <consortium name="Ixodes scapularis Genome Project Consortium"/>
            <person name="Caler E."/>
            <person name="Hannick L.I."/>
            <person name="Bidwell S."/>
            <person name="Joardar V."/>
            <person name="Thiagarajan M."/>
            <person name="Amedeo P."/>
            <person name="Galinsky K.J."/>
            <person name="Schobel S."/>
            <person name="Inman J."/>
            <person name="Hostetler J."/>
            <person name="Miller J."/>
            <person name="Hammond M."/>
            <person name="Megy K."/>
            <person name="Lawson D."/>
            <person name="Kodira C."/>
            <person name="Sutton G."/>
            <person name="Meyer J."/>
            <person name="Hill C.A."/>
            <person name="Birren B."/>
            <person name="Nene V."/>
            <person name="Collins F."/>
            <person name="Alarcon-Chaidez F."/>
            <person name="Wikel S."/>
            <person name="Strausberg R."/>
        </authorList>
    </citation>
    <scope>NUCLEOTIDE SEQUENCE [LARGE SCALE GENOMIC DNA]</scope>
    <source>
        <strain evidence="4">Wikel</strain>
        <strain evidence="2">Wikel colony</strain>
    </source>
</reference>
<evidence type="ECO:0000313" key="2">
    <source>
        <dbReference type="EMBL" id="EEC09925.1"/>
    </source>
</evidence>
<dbReference type="AlphaFoldDB" id="B7PTK3"/>
<name>B7PTK3_IXOSC</name>
<dbReference type="EnsemblMetazoa" id="ISCW008363-RA">
    <property type="protein sequence ID" value="ISCW008363-PA"/>
    <property type="gene ID" value="ISCW008363"/>
</dbReference>
<feature type="compositionally biased region" description="Basic and acidic residues" evidence="1">
    <location>
        <begin position="20"/>
        <end position="32"/>
    </location>
</feature>